<keyword evidence="3" id="KW-1003">Cell membrane</keyword>
<dbReference type="Pfam" id="PF04290">
    <property type="entry name" value="DctQ"/>
    <property type="match status" value="1"/>
</dbReference>
<evidence type="ECO:0000256" key="6">
    <source>
        <dbReference type="ARBA" id="ARBA00022989"/>
    </source>
</evidence>
<keyword evidence="5 9" id="KW-0812">Transmembrane</keyword>
<evidence type="ECO:0000256" key="1">
    <source>
        <dbReference type="ARBA" id="ARBA00004429"/>
    </source>
</evidence>
<comment type="function">
    <text evidence="9">Part of the tripartite ATP-independent periplasmic (TRAP) transport system.</text>
</comment>
<accession>A0A2K8K5S7</accession>
<name>A0A2K8K5S7_9RHOB</name>
<protein>
    <recommendedName>
        <fullName evidence="9">TRAP transporter small permease protein</fullName>
    </recommendedName>
</protein>
<dbReference type="InterPro" id="IPR055348">
    <property type="entry name" value="DctQ"/>
</dbReference>
<proteinExistence type="inferred from homology"/>
<evidence type="ECO:0000256" key="3">
    <source>
        <dbReference type="ARBA" id="ARBA00022475"/>
    </source>
</evidence>
<dbReference type="RefSeq" id="WP_084634713.1">
    <property type="nucleotide sequence ID" value="NZ_CP024899.1"/>
</dbReference>
<comment type="subunit">
    <text evidence="9">The complex comprises the extracytoplasmic solute receptor protein and the two transmembrane proteins.</text>
</comment>
<dbReference type="AlphaFoldDB" id="A0A2K8K5S7"/>
<organism evidence="11 12">
    <name type="scientific">Roseinatronobacter bogoriensis subsp. barguzinensis</name>
    <dbReference type="NCBI Taxonomy" id="441209"/>
    <lineage>
        <taxon>Bacteria</taxon>
        <taxon>Pseudomonadati</taxon>
        <taxon>Pseudomonadota</taxon>
        <taxon>Alphaproteobacteria</taxon>
        <taxon>Rhodobacterales</taxon>
        <taxon>Paracoccaceae</taxon>
        <taxon>Roseinatronobacter</taxon>
    </lineage>
</organism>
<comment type="similarity">
    <text evidence="8 9">Belongs to the TRAP transporter small permease family.</text>
</comment>
<evidence type="ECO:0000256" key="7">
    <source>
        <dbReference type="ARBA" id="ARBA00023136"/>
    </source>
</evidence>
<dbReference type="EMBL" id="CP024899">
    <property type="protein sequence ID" value="ATX64804.1"/>
    <property type="molecule type" value="Genomic_DNA"/>
</dbReference>
<feature type="transmembrane region" description="Helical" evidence="9">
    <location>
        <begin position="50"/>
        <end position="66"/>
    </location>
</feature>
<dbReference type="GO" id="GO:0022857">
    <property type="term" value="F:transmembrane transporter activity"/>
    <property type="evidence" value="ECO:0007669"/>
    <property type="project" value="UniProtKB-UniRule"/>
</dbReference>
<sequence>MLERLHRYLSAAFAFGAGLCMAGIFAIVLVNSLRRYFLGRSWPWGEELPVYLAIYGVMFGIALATMQERHIAFRVLTDFLKPGLQRIAALIVDLMTLVVGILLARSGLMLIESRGGRDASGLVTTMRGLSREYDMAWIATLGTLGPWQFALVLGGGMLALAAFVQLLRRLFAPLPVVTP</sequence>
<evidence type="ECO:0000256" key="5">
    <source>
        <dbReference type="ARBA" id="ARBA00022692"/>
    </source>
</evidence>
<dbReference type="GO" id="GO:0005886">
    <property type="term" value="C:plasma membrane"/>
    <property type="evidence" value="ECO:0007669"/>
    <property type="project" value="UniProtKB-SubCell"/>
</dbReference>
<evidence type="ECO:0000313" key="11">
    <source>
        <dbReference type="EMBL" id="ATX64804.1"/>
    </source>
</evidence>
<evidence type="ECO:0000313" key="12">
    <source>
        <dbReference type="Proteomes" id="UP000228948"/>
    </source>
</evidence>
<evidence type="ECO:0000256" key="4">
    <source>
        <dbReference type="ARBA" id="ARBA00022519"/>
    </source>
</evidence>
<keyword evidence="6 9" id="KW-1133">Transmembrane helix</keyword>
<keyword evidence="7 9" id="KW-0472">Membrane</keyword>
<dbReference type="Proteomes" id="UP000228948">
    <property type="component" value="Chromosome"/>
</dbReference>
<comment type="subcellular location">
    <subcellularLocation>
        <location evidence="1 9">Cell inner membrane</location>
        <topology evidence="1 9">Multi-pass membrane protein</topology>
    </subcellularLocation>
</comment>
<keyword evidence="12" id="KW-1185">Reference proteome</keyword>
<dbReference type="PANTHER" id="PTHR35011">
    <property type="entry name" value="2,3-DIKETO-L-GULONATE TRAP TRANSPORTER SMALL PERMEASE PROTEIN YIAM"/>
    <property type="match status" value="1"/>
</dbReference>
<feature type="domain" description="Tripartite ATP-independent periplasmic transporters DctQ component" evidence="10">
    <location>
        <begin position="24"/>
        <end position="170"/>
    </location>
</feature>
<evidence type="ECO:0000256" key="2">
    <source>
        <dbReference type="ARBA" id="ARBA00022448"/>
    </source>
</evidence>
<evidence type="ECO:0000259" key="10">
    <source>
        <dbReference type="Pfam" id="PF04290"/>
    </source>
</evidence>
<evidence type="ECO:0000256" key="9">
    <source>
        <dbReference type="RuleBase" id="RU369079"/>
    </source>
</evidence>
<dbReference type="OrthoDB" id="4964541at2"/>
<dbReference type="GO" id="GO:0015740">
    <property type="term" value="P:C4-dicarboxylate transport"/>
    <property type="evidence" value="ECO:0007669"/>
    <property type="project" value="TreeGrafter"/>
</dbReference>
<gene>
    <name evidence="11" type="ORF">BG454_02265</name>
</gene>
<reference evidence="11 12" key="1">
    <citation type="submission" date="2017-11" db="EMBL/GenBank/DDBJ databases">
        <title>Revised Sequence and Annotation of the Rhodobaca barguzinensis strain alga05 Genome.</title>
        <authorList>
            <person name="Kopejtka K."/>
            <person name="Tomasch J.M."/>
            <person name="Bunk B."/>
            <person name="Koblizek M."/>
        </authorList>
    </citation>
    <scope>NUCLEOTIDE SEQUENCE [LARGE SCALE GENOMIC DNA]</scope>
    <source>
        <strain evidence="12">alga05</strain>
    </source>
</reference>
<dbReference type="KEGG" id="rbg:BG454_02265"/>
<feature type="transmembrane region" description="Helical" evidence="9">
    <location>
        <begin position="87"/>
        <end position="111"/>
    </location>
</feature>
<feature type="transmembrane region" description="Helical" evidence="9">
    <location>
        <begin position="147"/>
        <end position="167"/>
    </location>
</feature>
<dbReference type="InterPro" id="IPR007387">
    <property type="entry name" value="TRAP_DctQ"/>
</dbReference>
<feature type="transmembrane region" description="Helical" evidence="9">
    <location>
        <begin position="12"/>
        <end position="30"/>
    </location>
</feature>
<dbReference type="PANTHER" id="PTHR35011:SF2">
    <property type="entry name" value="2,3-DIKETO-L-GULONATE TRAP TRANSPORTER SMALL PERMEASE PROTEIN YIAM"/>
    <property type="match status" value="1"/>
</dbReference>
<keyword evidence="2 9" id="KW-0813">Transport</keyword>
<dbReference type="STRING" id="441209.GCA_001870665_00773"/>
<evidence type="ECO:0000256" key="8">
    <source>
        <dbReference type="ARBA" id="ARBA00038436"/>
    </source>
</evidence>
<keyword evidence="4 9" id="KW-0997">Cell inner membrane</keyword>